<comment type="catalytic activity">
    <reaction evidence="10">
        <text>adenosine + phosphate = alpha-D-ribose 1-phosphate + adenine</text>
        <dbReference type="Rhea" id="RHEA:27642"/>
        <dbReference type="ChEBI" id="CHEBI:16335"/>
        <dbReference type="ChEBI" id="CHEBI:16708"/>
        <dbReference type="ChEBI" id="CHEBI:43474"/>
        <dbReference type="ChEBI" id="CHEBI:57720"/>
        <dbReference type="EC" id="2.4.2.1"/>
    </reaction>
    <physiologicalReaction direction="left-to-right" evidence="10">
        <dbReference type="Rhea" id="RHEA:27643"/>
    </physiologicalReaction>
</comment>
<proteinExistence type="inferred from homology"/>
<dbReference type="PANTHER" id="PTHR30616">
    <property type="entry name" value="UNCHARACTERIZED PROTEIN YFIH"/>
    <property type="match status" value="1"/>
</dbReference>
<dbReference type="OrthoDB" id="4279at2"/>
<dbReference type="InterPro" id="IPR011324">
    <property type="entry name" value="Cytotoxic_necrot_fac-like_cat"/>
</dbReference>
<dbReference type="Gene3D" id="3.60.140.10">
    <property type="entry name" value="CNF1/YfiH-like putative cysteine hydrolases"/>
    <property type="match status" value="1"/>
</dbReference>
<comment type="catalytic activity">
    <reaction evidence="1">
        <text>inosine + phosphate = alpha-D-ribose 1-phosphate + hypoxanthine</text>
        <dbReference type="Rhea" id="RHEA:27646"/>
        <dbReference type="ChEBI" id="CHEBI:17368"/>
        <dbReference type="ChEBI" id="CHEBI:17596"/>
        <dbReference type="ChEBI" id="CHEBI:43474"/>
        <dbReference type="ChEBI" id="CHEBI:57720"/>
        <dbReference type="EC" id="2.4.2.1"/>
    </reaction>
    <physiologicalReaction direction="left-to-right" evidence="1">
        <dbReference type="Rhea" id="RHEA:27647"/>
    </physiologicalReaction>
</comment>
<comment type="catalytic activity">
    <reaction evidence="9">
        <text>adenosine + H2O + H(+) = inosine + NH4(+)</text>
        <dbReference type="Rhea" id="RHEA:24408"/>
        <dbReference type="ChEBI" id="CHEBI:15377"/>
        <dbReference type="ChEBI" id="CHEBI:15378"/>
        <dbReference type="ChEBI" id="CHEBI:16335"/>
        <dbReference type="ChEBI" id="CHEBI:17596"/>
        <dbReference type="ChEBI" id="CHEBI:28938"/>
        <dbReference type="EC" id="3.5.4.4"/>
    </reaction>
    <physiologicalReaction direction="left-to-right" evidence="9">
        <dbReference type="Rhea" id="RHEA:24409"/>
    </physiologicalReaction>
</comment>
<evidence type="ECO:0000256" key="5">
    <source>
        <dbReference type="ARBA" id="ARBA00022679"/>
    </source>
</evidence>
<protein>
    <recommendedName>
        <fullName evidence="12">Purine nucleoside phosphorylase</fullName>
    </recommendedName>
</protein>
<keyword evidence="7" id="KW-0378">Hydrolase</keyword>
<dbReference type="Pfam" id="PF02578">
    <property type="entry name" value="Cu-oxidase_4"/>
    <property type="match status" value="1"/>
</dbReference>
<dbReference type="RefSeq" id="WP_093046632.1">
    <property type="nucleotide sequence ID" value="NZ_FNQR01000023.1"/>
</dbReference>
<dbReference type="STRING" id="571932.SAMN05421743_12348"/>
<comment type="catalytic activity">
    <reaction evidence="11">
        <text>S-methyl-5'-thioadenosine + phosphate = 5-(methylsulfanyl)-alpha-D-ribose 1-phosphate + adenine</text>
        <dbReference type="Rhea" id="RHEA:11852"/>
        <dbReference type="ChEBI" id="CHEBI:16708"/>
        <dbReference type="ChEBI" id="CHEBI:17509"/>
        <dbReference type="ChEBI" id="CHEBI:43474"/>
        <dbReference type="ChEBI" id="CHEBI:58533"/>
        <dbReference type="EC" id="2.4.2.28"/>
    </reaction>
    <physiologicalReaction direction="left-to-right" evidence="11">
        <dbReference type="Rhea" id="RHEA:11853"/>
    </physiologicalReaction>
</comment>
<dbReference type="CDD" id="cd16833">
    <property type="entry name" value="YfiH"/>
    <property type="match status" value="1"/>
</dbReference>
<evidence type="ECO:0000256" key="4">
    <source>
        <dbReference type="ARBA" id="ARBA00007353"/>
    </source>
</evidence>
<evidence type="ECO:0000256" key="1">
    <source>
        <dbReference type="ARBA" id="ARBA00000553"/>
    </source>
</evidence>
<dbReference type="SUPFAM" id="SSF64438">
    <property type="entry name" value="CNF1/YfiH-like putative cysteine hydrolases"/>
    <property type="match status" value="1"/>
</dbReference>
<keyword evidence="8" id="KW-0862">Zinc</keyword>
<evidence type="ECO:0000256" key="3">
    <source>
        <dbReference type="ARBA" id="ARBA00003215"/>
    </source>
</evidence>
<evidence type="ECO:0000313" key="13">
    <source>
        <dbReference type="EMBL" id="SEB17433.1"/>
    </source>
</evidence>
<sequence>MTEPFKHKYDSLLAIQDWKQYQALTAGFSTRYGGVSGPPFINFNQGLHVNDREEDVITNRERLAVSAGIPLNRWVIGEQVHSTEVAVVHEEDAGKGAYRQDNAVKGCDGLITNTPGVLLAAFFADCVPLYFHAPKAGWIGIAHAGWKGSVNGMAASMVKAFQAQGIPAQEISAVIGPSISMKHYEVDQRVVDHIEGKHVNKVTEPLHDGKFLLDLRELNRLILLDAGVNEKYIRVTEHCTYEQEDVFFSHRRDYGKTGRMLGFIGFTDGKGDV</sequence>
<dbReference type="InterPro" id="IPR003730">
    <property type="entry name" value="Cu_polyphenol_OxRdtase"/>
</dbReference>
<dbReference type="GO" id="GO:0017061">
    <property type="term" value="F:S-methyl-5-thioadenosine phosphorylase activity"/>
    <property type="evidence" value="ECO:0007669"/>
    <property type="project" value="UniProtKB-EC"/>
</dbReference>
<comment type="similarity">
    <text evidence="4 12">Belongs to the purine nucleoside phosphorylase YfiH/LACC1 family.</text>
</comment>
<evidence type="ECO:0000256" key="10">
    <source>
        <dbReference type="ARBA" id="ARBA00048968"/>
    </source>
</evidence>
<dbReference type="PANTHER" id="PTHR30616:SF2">
    <property type="entry name" value="PURINE NUCLEOSIDE PHOSPHORYLASE LACC1"/>
    <property type="match status" value="1"/>
</dbReference>
<evidence type="ECO:0000256" key="6">
    <source>
        <dbReference type="ARBA" id="ARBA00022723"/>
    </source>
</evidence>
<dbReference type="GO" id="GO:0016787">
    <property type="term" value="F:hydrolase activity"/>
    <property type="evidence" value="ECO:0007669"/>
    <property type="project" value="UniProtKB-KW"/>
</dbReference>
<dbReference type="InterPro" id="IPR038371">
    <property type="entry name" value="Cu_polyphenol_OxRdtase_sf"/>
</dbReference>
<evidence type="ECO:0000256" key="2">
    <source>
        <dbReference type="ARBA" id="ARBA00001947"/>
    </source>
</evidence>
<dbReference type="EMBL" id="FNQR01000023">
    <property type="protein sequence ID" value="SEB17433.1"/>
    <property type="molecule type" value="Genomic_DNA"/>
</dbReference>
<gene>
    <name evidence="13" type="ORF">SAMN05421743_12348</name>
</gene>
<keyword evidence="5" id="KW-0808">Transferase</keyword>
<accession>A0A1H4H6G7</accession>
<dbReference type="GO" id="GO:0005507">
    <property type="term" value="F:copper ion binding"/>
    <property type="evidence" value="ECO:0007669"/>
    <property type="project" value="TreeGrafter"/>
</dbReference>
<reference evidence="13 14" key="1">
    <citation type="submission" date="2016-10" db="EMBL/GenBank/DDBJ databases">
        <authorList>
            <person name="de Groot N.N."/>
        </authorList>
    </citation>
    <scope>NUCLEOTIDE SEQUENCE [LARGE SCALE GENOMIC DNA]</scope>
    <source>
        <strain evidence="13 14">CCM7597</strain>
    </source>
</reference>
<evidence type="ECO:0000256" key="12">
    <source>
        <dbReference type="RuleBase" id="RU361274"/>
    </source>
</evidence>
<dbReference type="AlphaFoldDB" id="A0A1H4H6G7"/>
<comment type="function">
    <text evidence="3">Purine nucleoside enzyme that catalyzes the phosphorolysis of adenosine and inosine nucleosides, yielding D-ribose 1-phosphate and the respective free bases, adenine and hypoxanthine. Also catalyzes the phosphorolysis of S-methyl-5'-thioadenosine into adenine and S-methyl-5-thio-alpha-D-ribose 1-phosphate. Also has adenosine deaminase activity.</text>
</comment>
<dbReference type="NCBIfam" id="TIGR00726">
    <property type="entry name" value="peptidoglycan editing factor PgeF"/>
    <property type="match status" value="1"/>
</dbReference>
<name>A0A1H4H6G7_9BACI</name>
<keyword evidence="14" id="KW-1185">Reference proteome</keyword>
<evidence type="ECO:0000313" key="14">
    <source>
        <dbReference type="Proteomes" id="UP000198584"/>
    </source>
</evidence>
<comment type="cofactor">
    <cofactor evidence="2">
        <name>Zn(2+)</name>
        <dbReference type="ChEBI" id="CHEBI:29105"/>
    </cofactor>
</comment>
<evidence type="ECO:0000256" key="9">
    <source>
        <dbReference type="ARBA" id="ARBA00047989"/>
    </source>
</evidence>
<keyword evidence="6" id="KW-0479">Metal-binding</keyword>
<evidence type="ECO:0000256" key="7">
    <source>
        <dbReference type="ARBA" id="ARBA00022801"/>
    </source>
</evidence>
<organism evidence="13 14">
    <name type="scientific">Thalassobacillus cyri</name>
    <dbReference type="NCBI Taxonomy" id="571932"/>
    <lineage>
        <taxon>Bacteria</taxon>
        <taxon>Bacillati</taxon>
        <taxon>Bacillota</taxon>
        <taxon>Bacilli</taxon>
        <taxon>Bacillales</taxon>
        <taxon>Bacillaceae</taxon>
        <taxon>Thalassobacillus</taxon>
    </lineage>
</organism>
<dbReference type="Proteomes" id="UP000198584">
    <property type="component" value="Unassembled WGS sequence"/>
</dbReference>
<evidence type="ECO:0000256" key="11">
    <source>
        <dbReference type="ARBA" id="ARBA00049893"/>
    </source>
</evidence>
<evidence type="ECO:0000256" key="8">
    <source>
        <dbReference type="ARBA" id="ARBA00022833"/>
    </source>
</evidence>